<dbReference type="PROSITE" id="PS50995">
    <property type="entry name" value="HTH_MARR_2"/>
    <property type="match status" value="1"/>
</dbReference>
<gene>
    <name evidence="2" type="ORF">JF888_14550</name>
</gene>
<dbReference type="RefSeq" id="WP_338181940.1">
    <property type="nucleotide sequence ID" value="NZ_JAEKNQ010000057.1"/>
</dbReference>
<dbReference type="Pfam" id="PF01047">
    <property type="entry name" value="MarR"/>
    <property type="match status" value="1"/>
</dbReference>
<dbReference type="SMART" id="SM00347">
    <property type="entry name" value="HTH_MARR"/>
    <property type="match status" value="1"/>
</dbReference>
<accession>A0A934N849</accession>
<dbReference type="PANTHER" id="PTHR39515">
    <property type="entry name" value="CONSERVED PROTEIN"/>
    <property type="match status" value="1"/>
</dbReference>
<proteinExistence type="predicted"/>
<dbReference type="InterPro" id="IPR052526">
    <property type="entry name" value="HTH-type_Bedaq_tolerance"/>
</dbReference>
<dbReference type="PANTHER" id="PTHR39515:SF2">
    <property type="entry name" value="HTH-TYPE TRANSCRIPTIONAL REGULATOR RV0880"/>
    <property type="match status" value="1"/>
</dbReference>
<dbReference type="SUPFAM" id="SSF46785">
    <property type="entry name" value="Winged helix' DNA-binding domain"/>
    <property type="match status" value="1"/>
</dbReference>
<dbReference type="InterPro" id="IPR036390">
    <property type="entry name" value="WH_DNA-bd_sf"/>
</dbReference>
<dbReference type="GO" id="GO:0003700">
    <property type="term" value="F:DNA-binding transcription factor activity"/>
    <property type="evidence" value="ECO:0007669"/>
    <property type="project" value="InterPro"/>
</dbReference>
<dbReference type="InterPro" id="IPR000835">
    <property type="entry name" value="HTH_MarR-typ"/>
</dbReference>
<name>A0A934N849_9BACT</name>
<reference evidence="2 3" key="1">
    <citation type="submission" date="2020-10" db="EMBL/GenBank/DDBJ databases">
        <title>Ca. Dormibacterota MAGs.</title>
        <authorList>
            <person name="Montgomery K."/>
        </authorList>
    </citation>
    <scope>NUCLEOTIDE SEQUENCE [LARGE SCALE GENOMIC DNA]</scope>
    <source>
        <strain evidence="2">SC8811_S16_3</strain>
    </source>
</reference>
<dbReference type="Proteomes" id="UP000620075">
    <property type="component" value="Unassembled WGS sequence"/>
</dbReference>
<evidence type="ECO:0000313" key="2">
    <source>
        <dbReference type="EMBL" id="MBJ7604385.1"/>
    </source>
</evidence>
<evidence type="ECO:0000313" key="3">
    <source>
        <dbReference type="Proteomes" id="UP000620075"/>
    </source>
</evidence>
<dbReference type="EMBL" id="JAEKNQ010000057">
    <property type="protein sequence ID" value="MBJ7604385.1"/>
    <property type="molecule type" value="Genomic_DNA"/>
</dbReference>
<evidence type="ECO:0000259" key="1">
    <source>
        <dbReference type="PROSITE" id="PS50995"/>
    </source>
</evidence>
<sequence>MSATIVEPASIPELAGRVRTVVTRLNRRLRRDAEKGLSPTASLALASLRSRGPLSLGELAAEEGVKPPTMTATVQALEELRYVSRQSEPGDRRVSRIAITARGRQELDRRRRQKTAYLAARLQHFAPSELTQLQRTLELLEKLLAEGPR</sequence>
<dbReference type="InterPro" id="IPR036388">
    <property type="entry name" value="WH-like_DNA-bd_sf"/>
</dbReference>
<dbReference type="Gene3D" id="1.10.10.10">
    <property type="entry name" value="Winged helix-like DNA-binding domain superfamily/Winged helix DNA-binding domain"/>
    <property type="match status" value="1"/>
</dbReference>
<organism evidence="2 3">
    <name type="scientific">Candidatus Dormiibacter inghamiae</name>
    <dbReference type="NCBI Taxonomy" id="3127013"/>
    <lineage>
        <taxon>Bacteria</taxon>
        <taxon>Bacillati</taxon>
        <taxon>Candidatus Dormiibacterota</taxon>
        <taxon>Candidatus Dormibacteria</taxon>
        <taxon>Candidatus Dormibacterales</taxon>
        <taxon>Candidatus Dormibacteraceae</taxon>
        <taxon>Candidatus Dormiibacter</taxon>
    </lineage>
</organism>
<protein>
    <submittedName>
        <fullName evidence="2">MarR family transcriptional regulator</fullName>
    </submittedName>
</protein>
<feature type="domain" description="HTH marR-type" evidence="1">
    <location>
        <begin position="11"/>
        <end position="145"/>
    </location>
</feature>
<dbReference type="AlphaFoldDB" id="A0A934N849"/>
<comment type="caution">
    <text evidence="2">The sequence shown here is derived from an EMBL/GenBank/DDBJ whole genome shotgun (WGS) entry which is preliminary data.</text>
</comment>